<gene>
    <name evidence="1" type="ORF">L596_017453</name>
</gene>
<dbReference type="Proteomes" id="UP000298663">
    <property type="component" value="Unassembled WGS sequence"/>
</dbReference>
<reference evidence="1 2" key="2">
    <citation type="journal article" date="2019" name="G3 (Bethesda)">
        <title>Hybrid Assembly of the Genome of the Entomopathogenic Nematode Steinernema carpocapsae Identifies the X-Chromosome.</title>
        <authorList>
            <person name="Serra L."/>
            <person name="Macchietto M."/>
            <person name="Macias-Munoz A."/>
            <person name="McGill C.J."/>
            <person name="Rodriguez I.M."/>
            <person name="Rodriguez B."/>
            <person name="Murad R."/>
            <person name="Mortazavi A."/>
        </authorList>
    </citation>
    <scope>NUCLEOTIDE SEQUENCE [LARGE SCALE GENOMIC DNA]</scope>
    <source>
        <strain evidence="1 2">ALL</strain>
    </source>
</reference>
<reference evidence="1 2" key="1">
    <citation type="journal article" date="2015" name="Genome Biol.">
        <title>Comparative genomics of Steinernema reveals deeply conserved gene regulatory networks.</title>
        <authorList>
            <person name="Dillman A.R."/>
            <person name="Macchietto M."/>
            <person name="Porter C.F."/>
            <person name="Rogers A."/>
            <person name="Williams B."/>
            <person name="Antoshechkin I."/>
            <person name="Lee M.M."/>
            <person name="Goodwin Z."/>
            <person name="Lu X."/>
            <person name="Lewis E.E."/>
            <person name="Goodrich-Blair H."/>
            <person name="Stock S.P."/>
            <person name="Adams B.J."/>
            <person name="Sternberg P.W."/>
            <person name="Mortazavi A."/>
        </authorList>
    </citation>
    <scope>NUCLEOTIDE SEQUENCE [LARGE SCALE GENOMIC DNA]</scope>
    <source>
        <strain evidence="1 2">ALL</strain>
    </source>
</reference>
<name>A0A4U5N236_STECR</name>
<keyword evidence="2" id="KW-1185">Reference proteome</keyword>
<sequence>MDFVPIEFFDDVLQPPCEKLSCELHISNAPDPLKTCAQKLDDLGSARYTNIVDGKIVIHINYVAVNDVSNIDETLQKQLDRLVQSSGILCLTWNHLNAIAVYGVCDKHILKLLRNLKHKKQLLYLFFDQVKKSKKLVDLICAVLLQKQFLRLSFFNYSEHVKNRIKNIWIQNKEQLAGKT</sequence>
<accession>A0A4U5N236</accession>
<dbReference type="AlphaFoldDB" id="A0A4U5N236"/>
<protein>
    <submittedName>
        <fullName evidence="1">Uncharacterized protein</fullName>
    </submittedName>
</protein>
<proteinExistence type="predicted"/>
<evidence type="ECO:0000313" key="2">
    <source>
        <dbReference type="Proteomes" id="UP000298663"/>
    </source>
</evidence>
<comment type="caution">
    <text evidence="1">The sequence shown here is derived from an EMBL/GenBank/DDBJ whole genome shotgun (WGS) entry which is preliminary data.</text>
</comment>
<organism evidence="1 2">
    <name type="scientific">Steinernema carpocapsae</name>
    <name type="common">Entomopathogenic nematode</name>
    <dbReference type="NCBI Taxonomy" id="34508"/>
    <lineage>
        <taxon>Eukaryota</taxon>
        <taxon>Metazoa</taxon>
        <taxon>Ecdysozoa</taxon>
        <taxon>Nematoda</taxon>
        <taxon>Chromadorea</taxon>
        <taxon>Rhabditida</taxon>
        <taxon>Tylenchina</taxon>
        <taxon>Panagrolaimomorpha</taxon>
        <taxon>Strongyloidoidea</taxon>
        <taxon>Steinernematidae</taxon>
        <taxon>Steinernema</taxon>
    </lineage>
</organism>
<evidence type="ECO:0000313" key="1">
    <source>
        <dbReference type="EMBL" id="TKR76294.1"/>
    </source>
</evidence>
<dbReference type="EMBL" id="AZBU02000005">
    <property type="protein sequence ID" value="TKR76294.1"/>
    <property type="molecule type" value="Genomic_DNA"/>
</dbReference>